<dbReference type="PANTHER" id="PTHR10933">
    <property type="entry name" value="IMMUNOGLOBULIN-BINDING PROTEIN 1"/>
    <property type="match status" value="1"/>
</dbReference>
<reference evidence="3" key="1">
    <citation type="submission" date="2022-01" db="EMBL/GenBank/DDBJ databases">
        <authorList>
            <person name="King R."/>
        </authorList>
    </citation>
    <scope>NUCLEOTIDE SEQUENCE</scope>
</reference>
<feature type="region of interest" description="Disordered" evidence="2">
    <location>
        <begin position="223"/>
        <end position="246"/>
    </location>
</feature>
<dbReference type="FunFam" id="1.25.40.540:FF:000003">
    <property type="entry name" value="Immunoglobulin (CD79A)-binding protein 1"/>
    <property type="match status" value="1"/>
</dbReference>
<dbReference type="InterPro" id="IPR038511">
    <property type="entry name" value="TAP42/TAP46-like_sf"/>
</dbReference>
<evidence type="ECO:0000256" key="2">
    <source>
        <dbReference type="SAM" id="MobiDB-lite"/>
    </source>
</evidence>
<dbReference type="GO" id="GO:0035303">
    <property type="term" value="P:regulation of dephosphorylation"/>
    <property type="evidence" value="ECO:0007669"/>
    <property type="project" value="TreeGrafter"/>
</dbReference>
<organism evidence="3 4">
    <name type="scientific">Nezara viridula</name>
    <name type="common">Southern green stink bug</name>
    <name type="synonym">Cimex viridulus</name>
    <dbReference type="NCBI Taxonomy" id="85310"/>
    <lineage>
        <taxon>Eukaryota</taxon>
        <taxon>Metazoa</taxon>
        <taxon>Ecdysozoa</taxon>
        <taxon>Arthropoda</taxon>
        <taxon>Hexapoda</taxon>
        <taxon>Insecta</taxon>
        <taxon>Pterygota</taxon>
        <taxon>Neoptera</taxon>
        <taxon>Paraneoptera</taxon>
        <taxon>Hemiptera</taxon>
        <taxon>Heteroptera</taxon>
        <taxon>Panheteroptera</taxon>
        <taxon>Pentatomomorpha</taxon>
        <taxon>Pentatomoidea</taxon>
        <taxon>Pentatomidae</taxon>
        <taxon>Pentatominae</taxon>
        <taxon>Nezara</taxon>
    </lineage>
</organism>
<dbReference type="GO" id="GO:0005829">
    <property type="term" value="C:cytosol"/>
    <property type="evidence" value="ECO:0007669"/>
    <property type="project" value="TreeGrafter"/>
</dbReference>
<feature type="compositionally biased region" description="Basic and acidic residues" evidence="2">
    <location>
        <begin position="326"/>
        <end position="342"/>
    </location>
</feature>
<feature type="compositionally biased region" description="Basic and acidic residues" evidence="2">
    <location>
        <begin position="300"/>
        <end position="318"/>
    </location>
</feature>
<sequence length="351" mass="40343">MATSDNEEKKLLELFDEGYDLFNCVSHCDEPTNSIVIQNKIKQAMRMLEEATRLTSMGGIFSSNESVDEVATENLRLFLLPALLGTLALKLTVRSRIEVVETSDIYFRDFLQRCNDYGISNIDIPPPVSFESEEEDKTANKRPMFDLVGAARTRASKIQRFKEEKALEEELSTLSKLLKSDTVDEEVKRDYYLKLIKSFVSKAEEELDCLQSEKKILAHMKSVAKEDSLSNSEESKKRRPPAPKPLMPVIITRDEVQKAVFGAGYPSLPTMTVQEFYDKRVQEGIFPAHRDLQQEVRNLKETSTGSKEEMEKEQREILVEQDDSDEIARQRAMDDFKDENKRGWGNRYNRS</sequence>
<comment type="similarity">
    <text evidence="1">Belongs to the IGBP1/TAP42 family.</text>
</comment>
<dbReference type="Pfam" id="PF04177">
    <property type="entry name" value="TAP42"/>
    <property type="match status" value="1"/>
</dbReference>
<evidence type="ECO:0000256" key="1">
    <source>
        <dbReference type="ARBA" id="ARBA00034730"/>
    </source>
</evidence>
<dbReference type="PANTHER" id="PTHR10933:SF9">
    <property type="entry name" value="IMMUNOGLOBULIN-BINDING PROTEIN 1"/>
    <property type="match status" value="1"/>
</dbReference>
<dbReference type="InterPro" id="IPR007304">
    <property type="entry name" value="TAP46-like"/>
</dbReference>
<gene>
    <name evidence="3" type="ORF">NEZAVI_LOCUS13503</name>
</gene>
<dbReference type="Proteomes" id="UP001152798">
    <property type="component" value="Chromosome 6"/>
</dbReference>
<keyword evidence="4" id="KW-1185">Reference proteome</keyword>
<dbReference type="GO" id="GO:0009966">
    <property type="term" value="P:regulation of signal transduction"/>
    <property type="evidence" value="ECO:0007669"/>
    <property type="project" value="InterPro"/>
</dbReference>
<dbReference type="AlphaFoldDB" id="A0A9P0HPR5"/>
<protein>
    <recommendedName>
        <fullName evidence="5">Immunoglobulin-binding protein 1</fullName>
    </recommendedName>
</protein>
<feature type="region of interest" description="Disordered" evidence="2">
    <location>
        <begin position="300"/>
        <end position="351"/>
    </location>
</feature>
<accession>A0A9P0HPR5</accession>
<evidence type="ECO:0000313" key="4">
    <source>
        <dbReference type="Proteomes" id="UP001152798"/>
    </source>
</evidence>
<dbReference type="OrthoDB" id="10261753at2759"/>
<evidence type="ECO:0000313" key="3">
    <source>
        <dbReference type="EMBL" id="CAH1405261.1"/>
    </source>
</evidence>
<evidence type="ECO:0008006" key="5">
    <source>
        <dbReference type="Google" id="ProtNLM"/>
    </source>
</evidence>
<dbReference type="EMBL" id="OV725082">
    <property type="protein sequence ID" value="CAH1405261.1"/>
    <property type="molecule type" value="Genomic_DNA"/>
</dbReference>
<dbReference type="Gene3D" id="1.25.40.540">
    <property type="entry name" value="TAP42-like family"/>
    <property type="match status" value="1"/>
</dbReference>
<dbReference type="GO" id="GO:0051721">
    <property type="term" value="F:protein phosphatase 2A binding"/>
    <property type="evidence" value="ECO:0007669"/>
    <property type="project" value="TreeGrafter"/>
</dbReference>
<feature type="compositionally biased region" description="Basic and acidic residues" evidence="2">
    <location>
        <begin position="223"/>
        <end position="236"/>
    </location>
</feature>
<proteinExistence type="inferred from homology"/>
<name>A0A9P0HPR5_NEZVI</name>